<keyword evidence="4 5" id="KW-0326">Glycosidase</keyword>
<dbReference type="CDD" id="cd14792">
    <property type="entry name" value="GH27"/>
    <property type="match status" value="1"/>
</dbReference>
<dbReference type="InterPro" id="IPR008979">
    <property type="entry name" value="Galactose-bd-like_sf"/>
</dbReference>
<dbReference type="EMBL" id="CP059851">
    <property type="protein sequence ID" value="QMW21459.1"/>
    <property type="molecule type" value="Genomic_DNA"/>
</dbReference>
<evidence type="ECO:0000256" key="4">
    <source>
        <dbReference type="ARBA" id="ARBA00023295"/>
    </source>
</evidence>
<dbReference type="SUPFAM" id="SSF49785">
    <property type="entry name" value="Galactose-binding domain-like"/>
    <property type="match status" value="1"/>
</dbReference>
<evidence type="ECO:0000256" key="2">
    <source>
        <dbReference type="ARBA" id="ARBA00022729"/>
    </source>
</evidence>
<dbReference type="Gene3D" id="2.60.120.1060">
    <property type="entry name" value="NPCBM/NEW2 domain"/>
    <property type="match status" value="1"/>
</dbReference>
<dbReference type="GO" id="GO:0005975">
    <property type="term" value="P:carbohydrate metabolic process"/>
    <property type="evidence" value="ECO:0007669"/>
    <property type="project" value="InterPro"/>
</dbReference>
<evidence type="ECO:0000256" key="6">
    <source>
        <dbReference type="SAM" id="SignalP"/>
    </source>
</evidence>
<keyword evidence="9" id="KW-1185">Reference proteome</keyword>
<dbReference type="InterPro" id="IPR013222">
    <property type="entry name" value="Glyco_hyd_98_carb-bd"/>
</dbReference>
<dbReference type="GO" id="GO:0004557">
    <property type="term" value="F:alpha-galactosidase activity"/>
    <property type="evidence" value="ECO:0007669"/>
    <property type="project" value="UniProtKB-EC"/>
</dbReference>
<dbReference type="SMART" id="SM00776">
    <property type="entry name" value="NPCBM"/>
    <property type="match status" value="1"/>
</dbReference>
<dbReference type="PANTHER" id="PTHR11452:SF80">
    <property type="entry name" value="ALPHA-GALACTOSIDASE 1"/>
    <property type="match status" value="1"/>
</dbReference>
<evidence type="ECO:0000256" key="1">
    <source>
        <dbReference type="ARBA" id="ARBA00009743"/>
    </source>
</evidence>
<dbReference type="SUPFAM" id="SSF51011">
    <property type="entry name" value="Glycosyl hydrolase domain"/>
    <property type="match status" value="1"/>
</dbReference>
<dbReference type="InterPro" id="IPR002241">
    <property type="entry name" value="Glyco_hydro_27"/>
</dbReference>
<dbReference type="Pfam" id="PF08305">
    <property type="entry name" value="NPCBM"/>
    <property type="match status" value="1"/>
</dbReference>
<dbReference type="InterPro" id="IPR013780">
    <property type="entry name" value="Glyco_hydro_b"/>
</dbReference>
<dbReference type="InterPro" id="IPR038637">
    <property type="entry name" value="NPCBM_sf"/>
</dbReference>
<dbReference type="EC" id="3.2.1.22" evidence="5"/>
<gene>
    <name evidence="8" type="ORF">H3309_08420</name>
</gene>
<keyword evidence="2 6" id="KW-0732">Signal</keyword>
<keyword evidence="3 5" id="KW-0378">Hydrolase</keyword>
<comment type="catalytic activity">
    <reaction evidence="5">
        <text>Hydrolysis of terminal, non-reducing alpha-D-galactose residues in alpha-D-galactosides, including galactose oligosaccharides, galactomannans and galactolipids.</text>
        <dbReference type="EC" id="3.2.1.22"/>
    </reaction>
</comment>
<dbReference type="AlphaFoldDB" id="A0A7G5IDL7"/>
<dbReference type="PRINTS" id="PR00740">
    <property type="entry name" value="GLHYDRLASE27"/>
</dbReference>
<feature type="domain" description="Glycosyl hydrolase family 98 putative carbohydrate-binding module" evidence="7">
    <location>
        <begin position="483"/>
        <end position="631"/>
    </location>
</feature>
<dbReference type="Proteomes" id="UP000515292">
    <property type="component" value="Chromosome"/>
</dbReference>
<dbReference type="InterPro" id="IPR013785">
    <property type="entry name" value="Aldolase_TIM"/>
</dbReference>
<feature type="signal peptide" evidence="6">
    <location>
        <begin position="1"/>
        <end position="18"/>
    </location>
</feature>
<comment type="similarity">
    <text evidence="1 5">Belongs to the glycosyl hydrolase 27 family.</text>
</comment>
<proteinExistence type="inferred from homology"/>
<evidence type="ECO:0000256" key="5">
    <source>
        <dbReference type="RuleBase" id="RU361168"/>
    </source>
</evidence>
<dbReference type="Gene3D" id="3.20.20.70">
    <property type="entry name" value="Aldolase class I"/>
    <property type="match status" value="1"/>
</dbReference>
<keyword evidence="5" id="KW-1015">Disulfide bond</keyword>
<evidence type="ECO:0000259" key="7">
    <source>
        <dbReference type="SMART" id="SM00776"/>
    </source>
</evidence>
<evidence type="ECO:0000313" key="9">
    <source>
        <dbReference type="Proteomes" id="UP000515292"/>
    </source>
</evidence>
<dbReference type="InterPro" id="IPR041233">
    <property type="entry name" value="Melibiase_C"/>
</dbReference>
<dbReference type="Gene3D" id="2.60.40.1180">
    <property type="entry name" value="Golgi alpha-mannosidase II"/>
    <property type="match status" value="1"/>
</dbReference>
<dbReference type="SUPFAM" id="SSF51445">
    <property type="entry name" value="(Trans)glycosidases"/>
    <property type="match status" value="1"/>
</dbReference>
<dbReference type="Pfam" id="PF17801">
    <property type="entry name" value="Melibiase_C"/>
    <property type="match status" value="1"/>
</dbReference>
<dbReference type="InterPro" id="IPR017853">
    <property type="entry name" value="GH"/>
</dbReference>
<sequence>MRVSLVLAAIALAAPAVAGATDPLLPAGRWTANMTGNAMTPPMGWNSWNAFATLVDEEKVMGTAQALVDTGLARLGYRYVNIDDGWWLTRRQSDGRLIIRTRIFPSAATGPDTSFRPLTSRLHAMGLKAGIYTDIGRNSCGQSYDIESPNTPEGSVAEREIGLGDHVEKDIRLFFGEWGFDYVKVDACGIDDNSERARATRGGTFAKYPPLIYRDSLNRTNIPEVKARYAAVRDALVRANPDGDFVYSICAWGSANVRAWGKDYGNVIRTSDDIRPTWARMLHVFDSAAQRPLYAQPGSWNDPDMLFVGHGDFDETHLTEAKSHFSLWAIINAPLLIGYDMRKAPKALLDIWGNADLVAANQDRGGHQGVIAYDSEDVQIIVKTLAGSDRKVVALFNRGIAPADVTLMAEHLKFAPDAPVALRDLWSKARLDPFTGKRVFKVAARETLVFEASGRRALADGMYLSEIPGRVNVAHDGVVRPQTDPTVHRMVNPWEGTASAGTRPLYGGWGGAMADQTPYGQTLAVAGTPLATGIGILANSRLEVKNDGEFRRFAAQVGVDDNTPNIAAPVLFEVYGDGRLLARSKPMRFGDPAAALEANVTGIRIVELIVRQANGRDVPASAAWGAARLLK</sequence>
<organism evidence="8 9">
    <name type="scientific">Sandaracinobacteroides saxicola</name>
    <dbReference type="NCBI Taxonomy" id="2759707"/>
    <lineage>
        <taxon>Bacteria</taxon>
        <taxon>Pseudomonadati</taxon>
        <taxon>Pseudomonadota</taxon>
        <taxon>Alphaproteobacteria</taxon>
        <taxon>Sphingomonadales</taxon>
        <taxon>Sphingosinicellaceae</taxon>
        <taxon>Sandaracinobacteroides</taxon>
    </lineage>
</organism>
<dbReference type="PANTHER" id="PTHR11452">
    <property type="entry name" value="ALPHA-GALACTOSIDASE/ALPHA-N-ACETYLGALACTOSAMINIDASE"/>
    <property type="match status" value="1"/>
</dbReference>
<evidence type="ECO:0000256" key="3">
    <source>
        <dbReference type="ARBA" id="ARBA00022801"/>
    </source>
</evidence>
<dbReference type="RefSeq" id="WP_182294308.1">
    <property type="nucleotide sequence ID" value="NZ_CP059851.1"/>
</dbReference>
<protein>
    <recommendedName>
        <fullName evidence="5">Alpha-galactosidase</fullName>
        <ecNumber evidence="5">3.2.1.22</ecNumber>
    </recommendedName>
    <alternativeName>
        <fullName evidence="5">Melibiase</fullName>
    </alternativeName>
</protein>
<feature type="chain" id="PRO_5028933060" description="Alpha-galactosidase" evidence="6">
    <location>
        <begin position="19"/>
        <end position="631"/>
    </location>
</feature>
<evidence type="ECO:0000313" key="8">
    <source>
        <dbReference type="EMBL" id="QMW21459.1"/>
    </source>
</evidence>
<accession>A0A7G5IDL7</accession>
<name>A0A7G5IDL7_9SPHN</name>
<reference evidence="8 9" key="1">
    <citation type="submission" date="2020-07" db="EMBL/GenBank/DDBJ databases">
        <title>Complete genome sequence for Sandaracinobacter sp. M6.</title>
        <authorList>
            <person name="Tang Y."/>
            <person name="Liu Q."/>
            <person name="Guo Z."/>
            <person name="Lei P."/>
            <person name="Huang B."/>
        </authorList>
    </citation>
    <scope>NUCLEOTIDE SEQUENCE [LARGE SCALE GENOMIC DNA]</scope>
    <source>
        <strain evidence="8 9">M6</strain>
    </source>
</reference>
<dbReference type="Pfam" id="PF16499">
    <property type="entry name" value="Melibiase_2"/>
    <property type="match status" value="2"/>
</dbReference>
<dbReference type="KEGG" id="sand:H3309_08420"/>